<dbReference type="AlphaFoldDB" id="A0A5E6VH46"/>
<dbReference type="Pfam" id="PF04612">
    <property type="entry name" value="T2SSM"/>
    <property type="match status" value="1"/>
</dbReference>
<accession>A0A5E6VH46</accession>
<evidence type="ECO:0000313" key="2">
    <source>
        <dbReference type="Proteomes" id="UP000325607"/>
    </source>
</evidence>
<dbReference type="GO" id="GO:0015627">
    <property type="term" value="C:type II protein secretion system complex"/>
    <property type="evidence" value="ECO:0007669"/>
    <property type="project" value="InterPro"/>
</dbReference>
<evidence type="ECO:0000313" key="1">
    <source>
        <dbReference type="EMBL" id="VVN16658.1"/>
    </source>
</evidence>
<dbReference type="GO" id="GO:0015628">
    <property type="term" value="P:protein secretion by the type II secretion system"/>
    <property type="evidence" value="ECO:0007669"/>
    <property type="project" value="InterPro"/>
</dbReference>
<dbReference type="Proteomes" id="UP000325607">
    <property type="component" value="Unassembled WGS sequence"/>
</dbReference>
<gene>
    <name evidence="1" type="ORF">PS645_04083</name>
</gene>
<dbReference type="RefSeq" id="WP_150582036.1">
    <property type="nucleotide sequence ID" value="NZ_CABVGX010000038.1"/>
</dbReference>
<proteinExistence type="predicted"/>
<protein>
    <recommendedName>
        <fullName evidence="3">Type II secretory protein PulM</fullName>
    </recommendedName>
</protein>
<dbReference type="OrthoDB" id="7029255at2"/>
<reference evidence="1 2" key="1">
    <citation type="submission" date="2019-09" db="EMBL/GenBank/DDBJ databases">
        <authorList>
            <person name="Chandra G."/>
            <person name="Truman W A."/>
        </authorList>
    </citation>
    <scope>NUCLEOTIDE SEQUENCE [LARGE SCALE GENOMIC DNA]</scope>
    <source>
        <strain evidence="1">PS645</strain>
    </source>
</reference>
<dbReference type="InterPro" id="IPR007690">
    <property type="entry name" value="T2SS_GspM"/>
</dbReference>
<name>A0A5E6VH46_PSEFL</name>
<sequence>MKAAWHRISRREQQLLQALSLFLLLVLAFSLIWQPTRQRIDTAERHYQQQRMLAVQLQKVQPQGGSAVVSQPLSLQISESAAAAGLDLAQMETDHEVLRLALSGDAKALLHWLDRVEHDGATLQALTLEKRDSVLEARVVLK</sequence>
<dbReference type="EMBL" id="CABVGX010000038">
    <property type="protein sequence ID" value="VVN16658.1"/>
    <property type="molecule type" value="Genomic_DNA"/>
</dbReference>
<organism evidence="1 2">
    <name type="scientific">Pseudomonas fluorescens</name>
    <dbReference type="NCBI Taxonomy" id="294"/>
    <lineage>
        <taxon>Bacteria</taxon>
        <taxon>Pseudomonadati</taxon>
        <taxon>Pseudomonadota</taxon>
        <taxon>Gammaproteobacteria</taxon>
        <taxon>Pseudomonadales</taxon>
        <taxon>Pseudomonadaceae</taxon>
        <taxon>Pseudomonas</taxon>
    </lineage>
</organism>
<evidence type="ECO:0008006" key="3">
    <source>
        <dbReference type="Google" id="ProtNLM"/>
    </source>
</evidence>